<dbReference type="RefSeq" id="WP_386408921.1">
    <property type="nucleotide sequence ID" value="NZ_JBHTJH010000017.1"/>
</dbReference>
<evidence type="ECO:0000313" key="1">
    <source>
        <dbReference type="EMBL" id="MFD0863146.1"/>
    </source>
</evidence>
<evidence type="ECO:0000313" key="2">
    <source>
        <dbReference type="Proteomes" id="UP001596978"/>
    </source>
</evidence>
<dbReference type="GO" id="GO:0016787">
    <property type="term" value="F:hydrolase activity"/>
    <property type="evidence" value="ECO:0007669"/>
    <property type="project" value="UniProtKB-KW"/>
</dbReference>
<dbReference type="SUPFAM" id="SSF53756">
    <property type="entry name" value="UDP-Glycosyltransferase/glycogen phosphorylase"/>
    <property type="match status" value="1"/>
</dbReference>
<dbReference type="Gene3D" id="3.40.50.2000">
    <property type="entry name" value="Glycogen Phosphorylase B"/>
    <property type="match status" value="1"/>
</dbReference>
<dbReference type="Proteomes" id="UP001596978">
    <property type="component" value="Unassembled WGS sequence"/>
</dbReference>
<organism evidence="1 2">
    <name type="scientific">Sungkyunkwania multivorans</name>
    <dbReference type="NCBI Taxonomy" id="1173618"/>
    <lineage>
        <taxon>Bacteria</taxon>
        <taxon>Pseudomonadati</taxon>
        <taxon>Bacteroidota</taxon>
        <taxon>Flavobacteriia</taxon>
        <taxon>Flavobacteriales</taxon>
        <taxon>Flavobacteriaceae</taxon>
        <taxon>Sungkyunkwania</taxon>
    </lineage>
</organism>
<dbReference type="EC" id="3.6.1.57" evidence="1"/>
<gene>
    <name evidence="1" type="primary">pseG</name>
    <name evidence="1" type="ORF">ACFQ1M_13100</name>
</gene>
<dbReference type="Gene3D" id="3.40.50.11190">
    <property type="match status" value="1"/>
</dbReference>
<dbReference type="InterPro" id="IPR020023">
    <property type="entry name" value="PseG"/>
</dbReference>
<comment type="caution">
    <text evidence="1">The sequence shown here is derived from an EMBL/GenBank/DDBJ whole genome shotgun (WGS) entry which is preliminary data.</text>
</comment>
<reference evidence="2" key="1">
    <citation type="journal article" date="2019" name="Int. J. Syst. Evol. Microbiol.">
        <title>The Global Catalogue of Microorganisms (GCM) 10K type strain sequencing project: providing services to taxonomists for standard genome sequencing and annotation.</title>
        <authorList>
            <consortium name="The Broad Institute Genomics Platform"/>
            <consortium name="The Broad Institute Genome Sequencing Center for Infectious Disease"/>
            <person name="Wu L."/>
            <person name="Ma J."/>
        </authorList>
    </citation>
    <scope>NUCLEOTIDE SEQUENCE [LARGE SCALE GENOMIC DNA]</scope>
    <source>
        <strain evidence="2">CCUG 62952</strain>
    </source>
</reference>
<name>A0ABW3D2D1_9FLAO</name>
<accession>A0ABW3D2D1</accession>
<keyword evidence="2" id="KW-1185">Reference proteome</keyword>
<dbReference type="EMBL" id="JBHTJH010000017">
    <property type="protein sequence ID" value="MFD0863146.1"/>
    <property type="molecule type" value="Genomic_DNA"/>
</dbReference>
<protein>
    <submittedName>
        <fullName evidence="1">UDP-2,4-diacetamido-2,4, 6-trideoxy-beta-L-altropyranose hydrolase</fullName>
        <ecNumber evidence="1">3.6.1.57</ecNumber>
    </submittedName>
</protein>
<dbReference type="NCBIfam" id="TIGR03590">
    <property type="entry name" value="PseG"/>
    <property type="match status" value="1"/>
</dbReference>
<keyword evidence="1" id="KW-0378">Hydrolase</keyword>
<proteinExistence type="predicted"/>
<sequence>MNKKIIFRADGNANTGLGHMYRLFAIIEMIKDTYDYIFLTREMSNIEIIPEAYHRSIIPKEINIKEEPAWLASKFSPSEHVLFADGYQFDTSYQKEIKNAGYKMIYVDDLTSEYMYADAVINHSPLLTTSNFKGERYTNYYLGTDYAILRPSFLEATKRKRNITSFDKAFICFGGADTYDFSTKAAEALITFAVIKEIHIVQGAANRHDSLEGLANNHQDHVFLHKNLNETQFVDLISNCNIAIAPASTVLYELCCIQVPVLSGFFIDNQELIYNGFKNNKAIYPMGDLKGFTSATFKSYLRAFFEQDDFEEMLTAQHQLFDINIKKRHLKIIESLCQP</sequence>